<dbReference type="EnsemblMetazoa" id="ACUA017679-RA">
    <property type="protein sequence ID" value="ACUA017679-PA"/>
    <property type="gene ID" value="ACUA017679"/>
</dbReference>
<organism evidence="2 3">
    <name type="scientific">Anopheles culicifacies</name>
    <dbReference type="NCBI Taxonomy" id="139723"/>
    <lineage>
        <taxon>Eukaryota</taxon>
        <taxon>Metazoa</taxon>
        <taxon>Ecdysozoa</taxon>
        <taxon>Arthropoda</taxon>
        <taxon>Hexapoda</taxon>
        <taxon>Insecta</taxon>
        <taxon>Pterygota</taxon>
        <taxon>Neoptera</taxon>
        <taxon>Endopterygota</taxon>
        <taxon>Diptera</taxon>
        <taxon>Nematocera</taxon>
        <taxon>Culicoidea</taxon>
        <taxon>Culicidae</taxon>
        <taxon>Anophelinae</taxon>
        <taxon>Anopheles</taxon>
        <taxon>culicifacies species complex</taxon>
    </lineage>
</organism>
<dbReference type="AlphaFoldDB" id="A0A182MGE5"/>
<dbReference type="VEuPathDB" id="VectorBase:ACUA017679"/>
<protein>
    <submittedName>
        <fullName evidence="2">Uncharacterized protein</fullName>
    </submittedName>
</protein>
<proteinExistence type="predicted"/>
<accession>A0A182MGE5</accession>
<evidence type="ECO:0000313" key="2">
    <source>
        <dbReference type="EnsemblMetazoa" id="ACUA017679-PA"/>
    </source>
</evidence>
<keyword evidence="1" id="KW-1133">Transmembrane helix</keyword>
<evidence type="ECO:0000313" key="3">
    <source>
        <dbReference type="Proteomes" id="UP000075883"/>
    </source>
</evidence>
<keyword evidence="1" id="KW-0812">Transmembrane</keyword>
<name>A0A182MGE5_9DIPT</name>
<reference evidence="2" key="2">
    <citation type="submission" date="2020-05" db="UniProtKB">
        <authorList>
            <consortium name="EnsemblMetazoa"/>
        </authorList>
    </citation>
    <scope>IDENTIFICATION</scope>
    <source>
        <strain evidence="2">A-37</strain>
    </source>
</reference>
<sequence length="259" mass="28568">MNHSKPAIPAAMLAFEKNVLTMKQKQIVLLLLLDRDVLDGVNGGVEECDHYDQWEQILEPSQQWITVPASSRSRSRAPAIWNEGNISSVAQFAQNAVKSSCSVRISPGKRSETVTLFGSVSRRFPGGRFIVHVRIDETTDHYQHHAGNGGDQNFKQRLHIVTLLDDPVLPERINLSQLEVAIVTRYLQGHRARDEAVVVSTCATVTERFRSHISKSHCTETLRIANHLSALSQQLISSGTGTVLVTLSAVGSGFILVVL</sequence>
<dbReference type="Proteomes" id="UP000075883">
    <property type="component" value="Unassembled WGS sequence"/>
</dbReference>
<dbReference type="EMBL" id="AXCM01009178">
    <property type="status" value="NOT_ANNOTATED_CDS"/>
    <property type="molecule type" value="Genomic_DNA"/>
</dbReference>
<keyword evidence="3" id="KW-1185">Reference proteome</keyword>
<keyword evidence="1" id="KW-0472">Membrane</keyword>
<reference evidence="3" key="1">
    <citation type="submission" date="2013-09" db="EMBL/GenBank/DDBJ databases">
        <title>The Genome Sequence of Anopheles culicifacies species A.</title>
        <authorList>
            <consortium name="The Broad Institute Genomics Platform"/>
            <person name="Neafsey D.E."/>
            <person name="Besansky N."/>
            <person name="Howell P."/>
            <person name="Walton C."/>
            <person name="Young S.K."/>
            <person name="Zeng Q."/>
            <person name="Gargeya S."/>
            <person name="Fitzgerald M."/>
            <person name="Haas B."/>
            <person name="Abouelleil A."/>
            <person name="Allen A.W."/>
            <person name="Alvarado L."/>
            <person name="Arachchi H.M."/>
            <person name="Berlin A.M."/>
            <person name="Chapman S.B."/>
            <person name="Gainer-Dewar J."/>
            <person name="Goldberg J."/>
            <person name="Griggs A."/>
            <person name="Gujja S."/>
            <person name="Hansen M."/>
            <person name="Howarth C."/>
            <person name="Imamovic A."/>
            <person name="Ireland A."/>
            <person name="Larimer J."/>
            <person name="McCowan C."/>
            <person name="Murphy C."/>
            <person name="Pearson M."/>
            <person name="Poon T.W."/>
            <person name="Priest M."/>
            <person name="Roberts A."/>
            <person name="Saif S."/>
            <person name="Shea T."/>
            <person name="Sisk P."/>
            <person name="Sykes S."/>
            <person name="Wortman J."/>
            <person name="Nusbaum C."/>
            <person name="Birren B."/>
        </authorList>
    </citation>
    <scope>NUCLEOTIDE SEQUENCE [LARGE SCALE GENOMIC DNA]</scope>
    <source>
        <strain evidence="3">A-37</strain>
    </source>
</reference>
<dbReference type="EMBL" id="AXCM01009177">
    <property type="status" value="NOT_ANNOTATED_CDS"/>
    <property type="molecule type" value="Genomic_DNA"/>
</dbReference>
<feature type="transmembrane region" description="Helical" evidence="1">
    <location>
        <begin position="235"/>
        <end position="258"/>
    </location>
</feature>
<evidence type="ECO:0000256" key="1">
    <source>
        <dbReference type="SAM" id="Phobius"/>
    </source>
</evidence>